<dbReference type="Proteomes" id="UP000304148">
    <property type="component" value="Chromosome"/>
</dbReference>
<keyword evidence="4" id="KW-0472">Membrane</keyword>
<feature type="transmembrane region" description="Helical" evidence="4">
    <location>
        <begin position="6"/>
        <end position="29"/>
    </location>
</feature>
<dbReference type="GO" id="GO:0003700">
    <property type="term" value="F:DNA-binding transcription factor activity"/>
    <property type="evidence" value="ECO:0007669"/>
    <property type="project" value="InterPro"/>
</dbReference>
<evidence type="ECO:0000313" key="6">
    <source>
        <dbReference type="EMBL" id="SYX86740.1"/>
    </source>
</evidence>
<proteinExistence type="predicted"/>
<dbReference type="InterPro" id="IPR020449">
    <property type="entry name" value="Tscrpt_reg_AraC-type_HTH"/>
</dbReference>
<evidence type="ECO:0000256" key="1">
    <source>
        <dbReference type="ARBA" id="ARBA00023015"/>
    </source>
</evidence>
<keyword evidence="2 6" id="KW-0238">DNA-binding</keyword>
<reference evidence="7" key="1">
    <citation type="submission" date="2018-08" db="EMBL/GenBank/DDBJ databases">
        <authorList>
            <person name="Chevrot R."/>
        </authorList>
    </citation>
    <scope>NUCLEOTIDE SEQUENCE [LARGE SCALE GENOMIC DNA]</scope>
</reference>
<evidence type="ECO:0000259" key="5">
    <source>
        <dbReference type="PROSITE" id="PS01124"/>
    </source>
</evidence>
<dbReference type="PROSITE" id="PS00041">
    <property type="entry name" value="HTH_ARAC_FAMILY_1"/>
    <property type="match status" value="1"/>
</dbReference>
<keyword evidence="4" id="KW-0812">Transmembrane</keyword>
<gene>
    <name evidence="6" type="ORF">PBLR_15166</name>
</gene>
<evidence type="ECO:0000256" key="3">
    <source>
        <dbReference type="ARBA" id="ARBA00023163"/>
    </source>
</evidence>
<dbReference type="SUPFAM" id="SSF46689">
    <property type="entry name" value="Homeodomain-like"/>
    <property type="match status" value="2"/>
</dbReference>
<keyword evidence="3" id="KW-0804">Transcription</keyword>
<accession>A0A383RIE8</accession>
<name>A0A383RIE8_PAEAL</name>
<dbReference type="GO" id="GO:0043565">
    <property type="term" value="F:sequence-specific DNA binding"/>
    <property type="evidence" value="ECO:0007669"/>
    <property type="project" value="InterPro"/>
</dbReference>
<dbReference type="PANTHER" id="PTHR43280">
    <property type="entry name" value="ARAC-FAMILY TRANSCRIPTIONAL REGULATOR"/>
    <property type="match status" value="1"/>
</dbReference>
<keyword evidence="4" id="KW-1133">Transmembrane helix</keyword>
<dbReference type="PRINTS" id="PR00032">
    <property type="entry name" value="HTHARAC"/>
</dbReference>
<dbReference type="RefSeq" id="WP_138188572.1">
    <property type="nucleotide sequence ID" value="NZ_LS992241.1"/>
</dbReference>
<organism evidence="6 7">
    <name type="scientific">Paenibacillus alvei</name>
    <name type="common">Bacillus alvei</name>
    <dbReference type="NCBI Taxonomy" id="44250"/>
    <lineage>
        <taxon>Bacteria</taxon>
        <taxon>Bacillati</taxon>
        <taxon>Bacillota</taxon>
        <taxon>Bacilli</taxon>
        <taxon>Bacillales</taxon>
        <taxon>Paenibacillaceae</taxon>
        <taxon>Paenibacillus</taxon>
    </lineage>
</organism>
<evidence type="ECO:0000256" key="2">
    <source>
        <dbReference type="ARBA" id="ARBA00023125"/>
    </source>
</evidence>
<evidence type="ECO:0000313" key="7">
    <source>
        <dbReference type="Proteomes" id="UP000304148"/>
    </source>
</evidence>
<dbReference type="SMART" id="SM00342">
    <property type="entry name" value="HTH_ARAC"/>
    <property type="match status" value="1"/>
</dbReference>
<dbReference type="AlphaFoldDB" id="A0A383RIE8"/>
<dbReference type="InterPro" id="IPR009057">
    <property type="entry name" value="Homeodomain-like_sf"/>
</dbReference>
<dbReference type="Pfam" id="PF12833">
    <property type="entry name" value="HTH_18"/>
    <property type="match status" value="1"/>
</dbReference>
<dbReference type="InterPro" id="IPR018062">
    <property type="entry name" value="HTH_AraC-typ_CS"/>
</dbReference>
<dbReference type="InterPro" id="IPR018060">
    <property type="entry name" value="HTH_AraC"/>
</dbReference>
<evidence type="ECO:0000256" key="4">
    <source>
        <dbReference type="SAM" id="Phobius"/>
    </source>
</evidence>
<keyword evidence="1" id="KW-0805">Transcription regulation</keyword>
<dbReference type="PANTHER" id="PTHR43280:SF2">
    <property type="entry name" value="HTH-TYPE TRANSCRIPTIONAL REGULATOR EXSA"/>
    <property type="match status" value="1"/>
</dbReference>
<dbReference type="EMBL" id="LS992241">
    <property type="protein sequence ID" value="SYX86740.1"/>
    <property type="molecule type" value="Genomic_DNA"/>
</dbReference>
<protein>
    <submittedName>
        <fullName evidence="6">AraC-type DNA-binding protein</fullName>
    </submittedName>
</protein>
<feature type="transmembrane region" description="Helical" evidence="4">
    <location>
        <begin position="280"/>
        <end position="303"/>
    </location>
</feature>
<sequence length="728" mass="84755">MFKSTYLRIFVWSGIFITLIIIPFSLFLVQRFSDYATVQLGTMNRERIEETRERTEFILSKLKGYGLIMYGDQTIQNWMYSNQDDPLQDAAALQTLSKYLSKEPFFEGAYLLNMRREKVIDFNVGLIDFQEFSDHTILEKVKQGAPTLLQYFHHEVGNKSYIGLLLPSSYIRKEQYGYLVVLLNKRAMEQYLIAGDADPDYQVALLDRSGRQVLGAINESIMPEVIQSRSNDKHGALELKNEGERLYINYIDLEAQGWTLYSLSGMKQFRQQATTFQQTIVLYSVLLLVVLLIVVFWNSHLFFKPFRRLANQVHGKLGLHAVSDYDAIQQSVTLLRDHYPLIKMEYLRQWILQGRLGDSTRAALARESRILQHEWIRLSVVKIDGFYDIAEQYDFMSRKLLKYAVGNIAEELLGSESRTIEVVDFGGDHLLLLIGVAEPADDVMEQLTELRRQAKEHVQMNITVAYSAAKHVRDDMRVVYDELCEVTLFKFVSGEDRIYTEQEYERYADLHCQPDDILLDQLIQSIRSGKEEQSLNLLEQLFARLQTMRYSECQFQLRLLFFSFVKSFSKLTSIDNVEGMEQRLKRFTKLEEIHMWMKEEIVRIMSLLGNQKSLNRKGKIVQEVVEYIQYHIHDPALSVDDIADHIALSPKYVRQLFLDHYGYSMSQYILNRRIEMVKELLLHSDLSVADISQQAGFQTKSHFFTAFKKSTGMTPAQYRLEQVKEASG</sequence>
<dbReference type="PROSITE" id="PS01124">
    <property type="entry name" value="HTH_ARAC_FAMILY_2"/>
    <property type="match status" value="1"/>
</dbReference>
<dbReference type="Gene3D" id="1.10.10.60">
    <property type="entry name" value="Homeodomain-like"/>
    <property type="match status" value="2"/>
</dbReference>
<feature type="domain" description="HTH araC/xylS-type" evidence="5">
    <location>
        <begin position="622"/>
        <end position="721"/>
    </location>
</feature>